<dbReference type="AlphaFoldDB" id="A0A433QRZ2"/>
<comment type="caution">
    <text evidence="1">The sequence shown here is derived from an EMBL/GenBank/DDBJ whole genome shotgun (WGS) entry which is preliminary data.</text>
</comment>
<gene>
    <name evidence="1" type="ORF">BC938DRAFT_475190</name>
</gene>
<dbReference type="Proteomes" id="UP000274822">
    <property type="component" value="Unassembled WGS sequence"/>
</dbReference>
<protein>
    <submittedName>
        <fullName evidence="1">Uncharacterized protein</fullName>
    </submittedName>
</protein>
<reference evidence="1 2" key="1">
    <citation type="journal article" date="2018" name="New Phytol.">
        <title>Phylogenomics of Endogonaceae and evolution of mycorrhizas within Mucoromycota.</title>
        <authorList>
            <person name="Chang Y."/>
            <person name="Desiro A."/>
            <person name="Na H."/>
            <person name="Sandor L."/>
            <person name="Lipzen A."/>
            <person name="Clum A."/>
            <person name="Barry K."/>
            <person name="Grigoriev I.V."/>
            <person name="Martin F.M."/>
            <person name="Stajich J.E."/>
            <person name="Smith M.E."/>
            <person name="Bonito G."/>
            <person name="Spatafora J.W."/>
        </authorList>
    </citation>
    <scope>NUCLEOTIDE SEQUENCE [LARGE SCALE GENOMIC DNA]</scope>
    <source>
        <strain evidence="1 2">AD002</strain>
    </source>
</reference>
<proteinExistence type="predicted"/>
<dbReference type="EMBL" id="RBNJ01002001">
    <property type="protein sequence ID" value="RUS32517.1"/>
    <property type="molecule type" value="Genomic_DNA"/>
</dbReference>
<keyword evidence="2" id="KW-1185">Reference proteome</keyword>
<organism evidence="1 2">
    <name type="scientific">Jimgerdemannia flammicorona</name>
    <dbReference type="NCBI Taxonomy" id="994334"/>
    <lineage>
        <taxon>Eukaryota</taxon>
        <taxon>Fungi</taxon>
        <taxon>Fungi incertae sedis</taxon>
        <taxon>Mucoromycota</taxon>
        <taxon>Mucoromycotina</taxon>
        <taxon>Endogonomycetes</taxon>
        <taxon>Endogonales</taxon>
        <taxon>Endogonaceae</taxon>
        <taxon>Jimgerdemannia</taxon>
    </lineage>
</organism>
<name>A0A433QRZ2_9FUNG</name>
<accession>A0A433QRZ2</accession>
<evidence type="ECO:0000313" key="2">
    <source>
        <dbReference type="Proteomes" id="UP000274822"/>
    </source>
</evidence>
<evidence type="ECO:0000313" key="1">
    <source>
        <dbReference type="EMBL" id="RUS32517.1"/>
    </source>
</evidence>
<sequence length="79" mass="8900">MSHWISRRSPVFGTHAMIASRKRRHVNSRFIPYLGLKFSQPLANQAGLEILKKGGNAAVTTGLIYDIGFLNRPFVPMFN</sequence>